<reference evidence="1 2" key="1">
    <citation type="submission" date="2020-01" db="EMBL/GenBank/DDBJ databases">
        <title>Identification and distribution of gene clusters putatively required for synthesis of sphingolipid metabolism inhibitors in phylogenetically diverse species of the filamentous fungus Fusarium.</title>
        <authorList>
            <person name="Kim H.-S."/>
            <person name="Busman M."/>
            <person name="Brown D.W."/>
            <person name="Divon H."/>
            <person name="Uhlig S."/>
            <person name="Proctor R.H."/>
        </authorList>
    </citation>
    <scope>NUCLEOTIDE SEQUENCE [LARGE SCALE GENOMIC DNA]</scope>
    <source>
        <strain evidence="1 2">NRRL 20459</strain>
    </source>
</reference>
<dbReference type="EMBL" id="JAADYS010000799">
    <property type="protein sequence ID" value="KAF4467042.1"/>
    <property type="molecule type" value="Genomic_DNA"/>
</dbReference>
<evidence type="ECO:0008006" key="3">
    <source>
        <dbReference type="Google" id="ProtNLM"/>
    </source>
</evidence>
<organism evidence="1 2">
    <name type="scientific">Fusarium albosuccineum</name>
    <dbReference type="NCBI Taxonomy" id="1237068"/>
    <lineage>
        <taxon>Eukaryota</taxon>
        <taxon>Fungi</taxon>
        <taxon>Dikarya</taxon>
        <taxon>Ascomycota</taxon>
        <taxon>Pezizomycotina</taxon>
        <taxon>Sordariomycetes</taxon>
        <taxon>Hypocreomycetidae</taxon>
        <taxon>Hypocreales</taxon>
        <taxon>Nectriaceae</taxon>
        <taxon>Fusarium</taxon>
        <taxon>Fusarium decemcellulare species complex</taxon>
    </lineage>
</organism>
<dbReference type="InterPro" id="IPR011009">
    <property type="entry name" value="Kinase-like_dom_sf"/>
</dbReference>
<accession>A0A8H4PK61</accession>
<evidence type="ECO:0000313" key="2">
    <source>
        <dbReference type="Proteomes" id="UP000554235"/>
    </source>
</evidence>
<proteinExistence type="predicted"/>
<name>A0A8H4PK61_9HYPO</name>
<dbReference type="OrthoDB" id="4062651at2759"/>
<dbReference type="Proteomes" id="UP000554235">
    <property type="component" value="Unassembled WGS sequence"/>
</dbReference>
<dbReference type="SUPFAM" id="SSF56112">
    <property type="entry name" value="Protein kinase-like (PK-like)"/>
    <property type="match status" value="1"/>
</dbReference>
<gene>
    <name evidence="1" type="ORF">FALBO_6093</name>
</gene>
<evidence type="ECO:0000313" key="1">
    <source>
        <dbReference type="EMBL" id="KAF4467042.1"/>
    </source>
</evidence>
<dbReference type="AlphaFoldDB" id="A0A8H4PK61"/>
<dbReference type="Gene3D" id="1.10.510.10">
    <property type="entry name" value="Transferase(Phosphotransferase) domain 1"/>
    <property type="match status" value="1"/>
</dbReference>
<sequence length="276" mass="30880">MGCSTNPQQAFFAEVWKVNKQGAAWPFPSHTAILSVEASQTDTGDELARGKDIDGPITFKKLSLIPREKVYPLVPSVCDRVPEIYVRTPDLSLYKPGAEDTIARDFAHEVIMYDEIRRKPHPNLAQSFGFILGNDDLITGIAVAKYKTPLIARVDDPISFTLEQRSNCIADIQAALNHLHKNQLAHNDVTPKNIMFTDKGEAVLVNLRTCAFQGDPITEGGRLGEWWNGTPMRIYEESSAECDDKALELLSAWLKGKFDMARALSDVRFESMRLSR</sequence>
<keyword evidence="2" id="KW-1185">Reference proteome</keyword>
<comment type="caution">
    <text evidence="1">The sequence shown here is derived from an EMBL/GenBank/DDBJ whole genome shotgun (WGS) entry which is preliminary data.</text>
</comment>
<protein>
    <recommendedName>
        <fullName evidence="3">Protein kinase domain-containing protein</fullName>
    </recommendedName>
</protein>